<accession>A0A1N7SR89</accession>
<feature type="compositionally biased region" description="Basic and acidic residues" evidence="1">
    <location>
        <begin position="73"/>
        <end position="82"/>
    </location>
</feature>
<protein>
    <submittedName>
        <fullName evidence="2">Uncharacterized protein</fullName>
    </submittedName>
</protein>
<dbReference type="EMBL" id="CYGY02000074">
    <property type="protein sequence ID" value="SIT49964.1"/>
    <property type="molecule type" value="Genomic_DNA"/>
</dbReference>
<dbReference type="Proteomes" id="UP000195569">
    <property type="component" value="Unassembled WGS sequence"/>
</dbReference>
<comment type="caution">
    <text evidence="2">The sequence shown here is derived from an EMBL/GenBank/DDBJ whole genome shotgun (WGS) entry which is preliminary data.</text>
</comment>
<sequence length="99" mass="11187">MPHVHEVGEAFSRSVGNEHKPARYRANYGDVKSPWVNVKHWRCERLSSAYSSLPRQRRVGAAPHRGNTCAARRIADASETGEKPFTSPYTHHQSATPHR</sequence>
<feature type="region of interest" description="Disordered" evidence="1">
    <location>
        <begin position="73"/>
        <end position="99"/>
    </location>
</feature>
<feature type="compositionally biased region" description="Polar residues" evidence="1">
    <location>
        <begin position="87"/>
        <end position="99"/>
    </location>
</feature>
<name>A0A1N7SR89_9BURK</name>
<gene>
    <name evidence="2" type="ORF">BN2476_740008</name>
</gene>
<dbReference type="AlphaFoldDB" id="A0A1N7SR89"/>
<proteinExistence type="predicted"/>
<keyword evidence="3" id="KW-1185">Reference proteome</keyword>
<evidence type="ECO:0000313" key="2">
    <source>
        <dbReference type="EMBL" id="SIT49964.1"/>
    </source>
</evidence>
<reference evidence="2" key="1">
    <citation type="submission" date="2016-12" db="EMBL/GenBank/DDBJ databases">
        <authorList>
            <person name="Moulin L."/>
        </authorList>
    </citation>
    <scope>NUCLEOTIDE SEQUENCE [LARGE SCALE GENOMIC DNA]</scope>
    <source>
        <strain evidence="2">STM 7183</strain>
    </source>
</reference>
<evidence type="ECO:0000256" key="1">
    <source>
        <dbReference type="SAM" id="MobiDB-lite"/>
    </source>
</evidence>
<organism evidence="2 3">
    <name type="scientific">Paraburkholderia piptadeniae</name>
    <dbReference type="NCBI Taxonomy" id="1701573"/>
    <lineage>
        <taxon>Bacteria</taxon>
        <taxon>Pseudomonadati</taxon>
        <taxon>Pseudomonadota</taxon>
        <taxon>Betaproteobacteria</taxon>
        <taxon>Burkholderiales</taxon>
        <taxon>Burkholderiaceae</taxon>
        <taxon>Paraburkholderia</taxon>
    </lineage>
</organism>
<evidence type="ECO:0000313" key="3">
    <source>
        <dbReference type="Proteomes" id="UP000195569"/>
    </source>
</evidence>